<keyword evidence="3" id="KW-1185">Reference proteome</keyword>
<evidence type="ECO:0000313" key="3">
    <source>
        <dbReference type="Proteomes" id="UP001054889"/>
    </source>
</evidence>
<evidence type="ECO:0000259" key="1">
    <source>
        <dbReference type="SMART" id="SM00256"/>
    </source>
</evidence>
<sequence>MVALMQTLMEELVEEILLRLPPEDAACLLRASIVCKIWQRILSDHAFHHRYREFHRNPPMLGFICNVECANHGIIARFVPTASSCLPHDDRPGWRALNARHGRVILHRVPKQSSPRDNDFIVWDPIAGEHWELPKLPLHPYYTSIAEWNVWVLCATGATWNHLHCHPGGHFLVVFVGKNSSKMFSCVYSSQSHAWNGT</sequence>
<feature type="domain" description="F-box" evidence="1">
    <location>
        <begin position="8"/>
        <end position="51"/>
    </location>
</feature>
<evidence type="ECO:0000313" key="2">
    <source>
        <dbReference type="EMBL" id="GJN24292.1"/>
    </source>
</evidence>
<protein>
    <recommendedName>
        <fullName evidence="1">F-box domain-containing protein</fullName>
    </recommendedName>
</protein>
<proteinExistence type="predicted"/>
<comment type="caution">
    <text evidence="2">The sequence shown here is derived from an EMBL/GenBank/DDBJ whole genome shotgun (WGS) entry which is preliminary data.</text>
</comment>
<dbReference type="InterPro" id="IPR001810">
    <property type="entry name" value="F-box_dom"/>
</dbReference>
<dbReference type="Proteomes" id="UP001054889">
    <property type="component" value="Unassembled WGS sequence"/>
</dbReference>
<organism evidence="2 3">
    <name type="scientific">Eleusine coracana subsp. coracana</name>
    <dbReference type="NCBI Taxonomy" id="191504"/>
    <lineage>
        <taxon>Eukaryota</taxon>
        <taxon>Viridiplantae</taxon>
        <taxon>Streptophyta</taxon>
        <taxon>Embryophyta</taxon>
        <taxon>Tracheophyta</taxon>
        <taxon>Spermatophyta</taxon>
        <taxon>Magnoliopsida</taxon>
        <taxon>Liliopsida</taxon>
        <taxon>Poales</taxon>
        <taxon>Poaceae</taxon>
        <taxon>PACMAD clade</taxon>
        <taxon>Chloridoideae</taxon>
        <taxon>Cynodonteae</taxon>
        <taxon>Eleusininae</taxon>
        <taxon>Eleusine</taxon>
    </lineage>
</organism>
<dbReference type="Pfam" id="PF00646">
    <property type="entry name" value="F-box"/>
    <property type="match status" value="1"/>
</dbReference>
<dbReference type="AlphaFoldDB" id="A0AAV5EPF1"/>
<dbReference type="PANTHER" id="PTHR32133:SF386">
    <property type="entry name" value="F-BOX DOMAIN-CONTAINING PROTEIN"/>
    <property type="match status" value="1"/>
</dbReference>
<dbReference type="SUPFAM" id="SSF81383">
    <property type="entry name" value="F-box domain"/>
    <property type="match status" value="1"/>
</dbReference>
<accession>A0AAV5EPF1</accession>
<gene>
    <name evidence="2" type="primary">gb12025</name>
    <name evidence="2" type="ORF">PR202_gb12025</name>
</gene>
<dbReference type="SMART" id="SM00256">
    <property type="entry name" value="FBOX"/>
    <property type="match status" value="1"/>
</dbReference>
<dbReference type="InterPro" id="IPR036047">
    <property type="entry name" value="F-box-like_dom_sf"/>
</dbReference>
<name>A0AAV5EPF1_ELECO</name>
<dbReference type="EMBL" id="BQKI01000077">
    <property type="protein sequence ID" value="GJN24292.1"/>
    <property type="molecule type" value="Genomic_DNA"/>
</dbReference>
<reference evidence="2" key="1">
    <citation type="journal article" date="2018" name="DNA Res.">
        <title>Multiple hybrid de novo genome assembly of finger millet, an orphan allotetraploid crop.</title>
        <authorList>
            <person name="Hatakeyama M."/>
            <person name="Aluri S."/>
            <person name="Balachadran M.T."/>
            <person name="Sivarajan S.R."/>
            <person name="Patrignani A."/>
            <person name="Gruter S."/>
            <person name="Poveda L."/>
            <person name="Shimizu-Inatsugi R."/>
            <person name="Baeten J."/>
            <person name="Francoijs K.J."/>
            <person name="Nataraja K.N."/>
            <person name="Reddy Y.A.N."/>
            <person name="Phadnis S."/>
            <person name="Ravikumar R.L."/>
            <person name="Schlapbach R."/>
            <person name="Sreeman S.M."/>
            <person name="Shimizu K.K."/>
        </authorList>
    </citation>
    <scope>NUCLEOTIDE SEQUENCE</scope>
</reference>
<dbReference type="Gene3D" id="1.20.1280.50">
    <property type="match status" value="1"/>
</dbReference>
<reference evidence="2" key="2">
    <citation type="submission" date="2021-12" db="EMBL/GenBank/DDBJ databases">
        <title>Resequencing data analysis of finger millet.</title>
        <authorList>
            <person name="Hatakeyama M."/>
            <person name="Aluri S."/>
            <person name="Balachadran M.T."/>
            <person name="Sivarajan S.R."/>
            <person name="Poveda L."/>
            <person name="Shimizu-Inatsugi R."/>
            <person name="Schlapbach R."/>
            <person name="Sreeman S.M."/>
            <person name="Shimizu K.K."/>
        </authorList>
    </citation>
    <scope>NUCLEOTIDE SEQUENCE</scope>
</reference>
<dbReference type="PANTHER" id="PTHR32133">
    <property type="entry name" value="OS07G0120400 PROTEIN"/>
    <property type="match status" value="1"/>
</dbReference>